<protein>
    <recommendedName>
        <fullName evidence="2">FAD-dependent oxidoreductase domain-containing protein 1</fullName>
    </recommendedName>
</protein>
<dbReference type="GO" id="GO:0016491">
    <property type="term" value="F:oxidoreductase activity"/>
    <property type="evidence" value="ECO:0007669"/>
    <property type="project" value="UniProtKB-KW"/>
</dbReference>
<evidence type="ECO:0000256" key="4">
    <source>
        <dbReference type="SAM" id="MobiDB-lite"/>
    </source>
</evidence>
<comment type="function">
    <text evidence="3">Required for the assembly of the mitochondrial membrane respiratory chain NADH dehydrogenase (Complex I). Involved in mid-late stages of complex I assembly.</text>
</comment>
<sequence length="239" mass="25247">MGSSLAYHLAAARGTGEGIVVIERDSSYKVASAMLSAGGIRQQFSLRENVQMSMYGIDFLKRSAALLAVDDDAEPVDVQFQERGYLFLASAAGHETLRRNYATQVGAGAHWIELLDPDELRARFPWLRLDGVVAGSLGTANEGWFDPWGLLRGMRRKATALGVTYVEGRPVGATVDAATKRVLSVDVASTSRSSGGDGGGVLQFRPARAVANAAGRARRRGAVDAGGRAPGARYPGAPA</sequence>
<dbReference type="PANTHER" id="PTHR13847:SF287">
    <property type="entry name" value="FAD-DEPENDENT OXIDOREDUCTASE DOMAIN-CONTAINING PROTEIN 1"/>
    <property type="match status" value="1"/>
</dbReference>
<dbReference type="SUPFAM" id="SSF51905">
    <property type="entry name" value="FAD/NAD(P)-binding domain"/>
    <property type="match status" value="1"/>
</dbReference>
<dbReference type="InterPro" id="IPR036188">
    <property type="entry name" value="FAD/NAD-bd_sf"/>
</dbReference>
<dbReference type="OrthoDB" id="424974at2759"/>
<dbReference type="PANTHER" id="PTHR13847">
    <property type="entry name" value="SARCOSINE DEHYDROGENASE-RELATED"/>
    <property type="match status" value="1"/>
</dbReference>
<dbReference type="Proteomes" id="UP000037460">
    <property type="component" value="Unassembled WGS sequence"/>
</dbReference>
<accession>A0A0M0JCJ7</accession>
<dbReference type="EMBL" id="JWZX01003105">
    <property type="protein sequence ID" value="KOO24321.1"/>
    <property type="molecule type" value="Genomic_DNA"/>
</dbReference>
<feature type="compositionally biased region" description="Low complexity" evidence="4">
    <location>
        <begin position="223"/>
        <end position="239"/>
    </location>
</feature>
<name>A0A0M0JCJ7_9EUKA</name>
<dbReference type="Pfam" id="PF01266">
    <property type="entry name" value="DAO"/>
    <property type="match status" value="1"/>
</dbReference>
<evidence type="ECO:0000256" key="3">
    <source>
        <dbReference type="ARBA" id="ARBA00046185"/>
    </source>
</evidence>
<comment type="caution">
    <text evidence="6">The sequence shown here is derived from an EMBL/GenBank/DDBJ whole genome shotgun (WGS) entry which is preliminary data.</text>
</comment>
<proteinExistence type="predicted"/>
<dbReference type="AlphaFoldDB" id="A0A0M0JCJ7"/>
<dbReference type="Gene3D" id="3.50.50.60">
    <property type="entry name" value="FAD/NAD(P)-binding domain"/>
    <property type="match status" value="1"/>
</dbReference>
<keyword evidence="7" id="KW-1185">Reference proteome</keyword>
<keyword evidence="1" id="KW-0560">Oxidoreductase</keyword>
<dbReference type="Gene3D" id="3.30.9.10">
    <property type="entry name" value="D-Amino Acid Oxidase, subunit A, domain 2"/>
    <property type="match status" value="1"/>
</dbReference>
<evidence type="ECO:0000313" key="7">
    <source>
        <dbReference type="Proteomes" id="UP000037460"/>
    </source>
</evidence>
<evidence type="ECO:0000256" key="1">
    <source>
        <dbReference type="ARBA" id="ARBA00023002"/>
    </source>
</evidence>
<organism evidence="6 7">
    <name type="scientific">Chrysochromulina tobinii</name>
    <dbReference type="NCBI Taxonomy" id="1460289"/>
    <lineage>
        <taxon>Eukaryota</taxon>
        <taxon>Haptista</taxon>
        <taxon>Haptophyta</taxon>
        <taxon>Prymnesiophyceae</taxon>
        <taxon>Prymnesiales</taxon>
        <taxon>Chrysochromulinaceae</taxon>
        <taxon>Chrysochromulina</taxon>
    </lineage>
</organism>
<evidence type="ECO:0000313" key="6">
    <source>
        <dbReference type="EMBL" id="KOO24321.1"/>
    </source>
</evidence>
<gene>
    <name evidence="6" type="ORF">Ctob_003871</name>
</gene>
<dbReference type="InterPro" id="IPR006076">
    <property type="entry name" value="FAD-dep_OxRdtase"/>
</dbReference>
<feature type="domain" description="FAD dependent oxidoreductase" evidence="5">
    <location>
        <begin position="1"/>
        <end position="215"/>
    </location>
</feature>
<evidence type="ECO:0000256" key="2">
    <source>
        <dbReference type="ARBA" id="ARBA00039785"/>
    </source>
</evidence>
<reference evidence="7" key="1">
    <citation type="journal article" date="2015" name="PLoS Genet.">
        <title>Genome Sequence and Transcriptome Analyses of Chrysochromulina tobin: Metabolic Tools for Enhanced Algal Fitness in the Prominent Order Prymnesiales (Haptophyceae).</title>
        <authorList>
            <person name="Hovde B.T."/>
            <person name="Deodato C.R."/>
            <person name="Hunsperger H.M."/>
            <person name="Ryken S.A."/>
            <person name="Yost W."/>
            <person name="Jha R.K."/>
            <person name="Patterson J."/>
            <person name="Monnat R.J. Jr."/>
            <person name="Barlow S.B."/>
            <person name="Starkenburg S.R."/>
            <person name="Cattolico R.A."/>
        </authorList>
    </citation>
    <scope>NUCLEOTIDE SEQUENCE</scope>
    <source>
        <strain evidence="7">CCMP291</strain>
    </source>
</reference>
<dbReference type="GO" id="GO:0005737">
    <property type="term" value="C:cytoplasm"/>
    <property type="evidence" value="ECO:0007669"/>
    <property type="project" value="TreeGrafter"/>
</dbReference>
<evidence type="ECO:0000259" key="5">
    <source>
        <dbReference type="Pfam" id="PF01266"/>
    </source>
</evidence>
<feature type="region of interest" description="Disordered" evidence="4">
    <location>
        <begin position="220"/>
        <end position="239"/>
    </location>
</feature>